<organism evidence="5 6">
    <name type="scientific">Gloeobacter morelensis MG652769</name>
    <dbReference type="NCBI Taxonomy" id="2781736"/>
    <lineage>
        <taxon>Bacteria</taxon>
        <taxon>Bacillati</taxon>
        <taxon>Cyanobacteriota</taxon>
        <taxon>Cyanophyceae</taxon>
        <taxon>Gloeobacterales</taxon>
        <taxon>Gloeobacteraceae</taxon>
        <taxon>Gloeobacter</taxon>
        <taxon>Gloeobacter morelensis</taxon>
    </lineage>
</organism>
<dbReference type="PRINTS" id="PR00598">
    <property type="entry name" value="HTHMARR"/>
</dbReference>
<dbReference type="Proteomes" id="UP001054846">
    <property type="component" value="Chromosome"/>
</dbReference>
<dbReference type="PROSITE" id="PS01117">
    <property type="entry name" value="HTH_MARR_1"/>
    <property type="match status" value="1"/>
</dbReference>
<dbReference type="Pfam" id="PF01047">
    <property type="entry name" value="MarR"/>
    <property type="match status" value="1"/>
</dbReference>
<dbReference type="SMART" id="SM00347">
    <property type="entry name" value="HTH_MARR"/>
    <property type="match status" value="1"/>
</dbReference>
<evidence type="ECO:0000313" key="6">
    <source>
        <dbReference type="Proteomes" id="UP001054846"/>
    </source>
</evidence>
<dbReference type="PROSITE" id="PS50995">
    <property type="entry name" value="HTH_MARR_2"/>
    <property type="match status" value="1"/>
</dbReference>
<keyword evidence="2" id="KW-0238">DNA-binding</keyword>
<dbReference type="EMBL" id="CP063845">
    <property type="protein sequence ID" value="UFP95333.1"/>
    <property type="molecule type" value="Genomic_DNA"/>
</dbReference>
<dbReference type="RefSeq" id="WP_230842556.1">
    <property type="nucleotide sequence ID" value="NZ_CP063845.1"/>
</dbReference>
<dbReference type="InterPro" id="IPR023187">
    <property type="entry name" value="Tscrpt_reg_MarR-type_CS"/>
</dbReference>
<keyword evidence="1" id="KW-0805">Transcription regulation</keyword>
<dbReference type="Gene3D" id="1.10.10.10">
    <property type="entry name" value="Winged helix-like DNA-binding domain superfamily/Winged helix DNA-binding domain"/>
    <property type="match status" value="1"/>
</dbReference>
<keyword evidence="6" id="KW-1185">Reference proteome</keyword>
<dbReference type="InterPro" id="IPR036390">
    <property type="entry name" value="WH_DNA-bd_sf"/>
</dbReference>
<evidence type="ECO:0000313" key="5">
    <source>
        <dbReference type="EMBL" id="UFP95333.1"/>
    </source>
</evidence>
<protein>
    <submittedName>
        <fullName evidence="5">MarR family transcriptional regulator</fullName>
    </submittedName>
</protein>
<proteinExistence type="predicted"/>
<keyword evidence="3" id="KW-0804">Transcription</keyword>
<evidence type="ECO:0000256" key="3">
    <source>
        <dbReference type="ARBA" id="ARBA00023163"/>
    </source>
</evidence>
<evidence type="ECO:0000259" key="4">
    <source>
        <dbReference type="PROSITE" id="PS50995"/>
    </source>
</evidence>
<evidence type="ECO:0000256" key="2">
    <source>
        <dbReference type="ARBA" id="ARBA00023125"/>
    </source>
</evidence>
<dbReference type="SUPFAM" id="SSF46785">
    <property type="entry name" value="Winged helix' DNA-binding domain"/>
    <property type="match status" value="1"/>
</dbReference>
<evidence type="ECO:0000256" key="1">
    <source>
        <dbReference type="ARBA" id="ARBA00023015"/>
    </source>
</evidence>
<dbReference type="InterPro" id="IPR036388">
    <property type="entry name" value="WH-like_DNA-bd_sf"/>
</dbReference>
<accession>A0ABY3PNQ3</accession>
<dbReference type="PANTHER" id="PTHR42756:SF1">
    <property type="entry name" value="TRANSCRIPTIONAL REPRESSOR OF EMRAB OPERON"/>
    <property type="match status" value="1"/>
</dbReference>
<gene>
    <name evidence="5" type="ORF">ISF26_03515</name>
</gene>
<feature type="domain" description="HTH marR-type" evidence="4">
    <location>
        <begin position="13"/>
        <end position="148"/>
    </location>
</feature>
<sequence length="151" mass="16457">MPPSSARTIRAAQESFLPIVYELARAYQTFSNYSARQVRSVGLTPPQFDVISTLGNTDGMSMSKLGAKTLITKGTLTGIIDRLEEKGLVKRAVAEGNRRSFTVALTPEGEQLFEQVFPAHVAHLGVRFAGVGEAQRAQLFAALQMLRTLFA</sequence>
<dbReference type="PANTHER" id="PTHR42756">
    <property type="entry name" value="TRANSCRIPTIONAL REGULATOR, MARR"/>
    <property type="match status" value="1"/>
</dbReference>
<dbReference type="InterPro" id="IPR000835">
    <property type="entry name" value="HTH_MarR-typ"/>
</dbReference>
<name>A0ABY3PNQ3_9CYAN</name>
<reference evidence="5 6" key="1">
    <citation type="journal article" date="2021" name="Genome Biol. Evol.">
        <title>Complete Genome Sequencing of a Novel Gloeobacter Species from a Waterfall Cave in Mexico.</title>
        <authorList>
            <person name="Saw J.H."/>
            <person name="Cardona T."/>
            <person name="Montejano G."/>
        </authorList>
    </citation>
    <scope>NUCLEOTIDE SEQUENCE [LARGE SCALE GENOMIC DNA]</scope>
    <source>
        <strain evidence="5">MG652769</strain>
    </source>
</reference>